<keyword evidence="3" id="KW-0472">Membrane</keyword>
<feature type="transmembrane region" description="Helical" evidence="3">
    <location>
        <begin position="195"/>
        <end position="214"/>
    </location>
</feature>
<dbReference type="Gene3D" id="3.40.1690.10">
    <property type="entry name" value="secretion proteins EscU"/>
    <property type="match status" value="1"/>
</dbReference>
<feature type="region of interest" description="Disordered" evidence="2">
    <location>
        <begin position="1"/>
        <end position="33"/>
    </location>
</feature>
<evidence type="ECO:0000313" key="5">
    <source>
        <dbReference type="Proteomes" id="UP000282957"/>
    </source>
</evidence>
<dbReference type="Gene3D" id="6.10.250.2080">
    <property type="match status" value="1"/>
</dbReference>
<sequence length="358" mass="38542">MAEQGESDDDPPEDEDKTEEPSQRRLDQAREQGNLPISREAVSFATLLLTTGACLMMLPNAAREAMTAMRGLLSRSHEWTAEAAARAMLGEFLSIAAPIIGAALVGAVVATMAQSRGAIVESALEPKPGRLNPMAALGRMFGKEGLLEFGKTLLKLLVVGGAVAWAAWDLSRLGATLHHNGQGTLEAIGRGARSLAFTTLAAFALLAGGDVLLTRMRWKKNLRMTREEAKKEAKETEGNPEIKGRQRQIQMAAARRRMIAAVREATVVITNPTHYAVALSYDPMKSAAPKLVAKGADLMAARIREVAEEARVPIIQNPPVARALYKLPEDMEIPADHWGAVAEIIAFVFRRKGGAPLG</sequence>
<protein>
    <submittedName>
        <fullName evidence="4">EscU/YscU/HrcU family type III secretion system export apparatus switch protein</fullName>
    </submittedName>
</protein>
<proteinExistence type="inferred from homology"/>
<comment type="caution">
    <text evidence="4">The sequence shown here is derived from an EMBL/GenBank/DDBJ whole genome shotgun (WGS) entry which is preliminary data.</text>
</comment>
<feature type="compositionally biased region" description="Basic and acidic residues" evidence="2">
    <location>
        <begin position="227"/>
        <end position="244"/>
    </location>
</feature>
<dbReference type="SUPFAM" id="SSF160544">
    <property type="entry name" value="EscU C-terminal domain-like"/>
    <property type="match status" value="1"/>
</dbReference>
<dbReference type="InterPro" id="IPR029025">
    <property type="entry name" value="T3SS_substrate_exporter_C"/>
</dbReference>
<feature type="transmembrane region" description="Helical" evidence="3">
    <location>
        <begin position="149"/>
        <end position="168"/>
    </location>
</feature>
<dbReference type="GO" id="GO:0009306">
    <property type="term" value="P:protein secretion"/>
    <property type="evidence" value="ECO:0007669"/>
    <property type="project" value="InterPro"/>
</dbReference>
<dbReference type="Pfam" id="PF01312">
    <property type="entry name" value="Bac_export_2"/>
    <property type="match status" value="1"/>
</dbReference>
<keyword evidence="3" id="KW-0812">Transmembrane</keyword>
<dbReference type="AlphaFoldDB" id="A0A437LVY2"/>
<keyword evidence="5" id="KW-1185">Reference proteome</keyword>
<dbReference type="PANTHER" id="PTHR30531:SF12">
    <property type="entry name" value="FLAGELLAR BIOSYNTHETIC PROTEIN FLHB"/>
    <property type="match status" value="1"/>
</dbReference>
<dbReference type="OrthoDB" id="9807950at2"/>
<evidence type="ECO:0000256" key="2">
    <source>
        <dbReference type="SAM" id="MobiDB-lite"/>
    </source>
</evidence>
<dbReference type="PANTHER" id="PTHR30531">
    <property type="entry name" value="FLAGELLAR BIOSYNTHETIC PROTEIN FLHB"/>
    <property type="match status" value="1"/>
</dbReference>
<comment type="similarity">
    <text evidence="1">Belongs to the type III secretion exporter family.</text>
</comment>
<dbReference type="Proteomes" id="UP000282957">
    <property type="component" value="Unassembled WGS sequence"/>
</dbReference>
<gene>
    <name evidence="4" type="ORF">EOD42_25275</name>
</gene>
<feature type="region of interest" description="Disordered" evidence="2">
    <location>
        <begin position="227"/>
        <end position="247"/>
    </location>
</feature>
<dbReference type="PRINTS" id="PR00950">
    <property type="entry name" value="TYPE3IMSPROT"/>
</dbReference>
<feature type="transmembrane region" description="Helical" evidence="3">
    <location>
        <begin position="92"/>
        <end position="113"/>
    </location>
</feature>
<reference evidence="4 5" key="1">
    <citation type="submission" date="2019-01" db="EMBL/GenBank/DDBJ databases">
        <authorList>
            <person name="Chen W.-M."/>
        </authorList>
    </citation>
    <scope>NUCLEOTIDE SEQUENCE [LARGE SCALE GENOMIC DNA]</scope>
    <source>
        <strain evidence="4 5">CCP-6</strain>
    </source>
</reference>
<feature type="compositionally biased region" description="Acidic residues" evidence="2">
    <location>
        <begin position="1"/>
        <end position="18"/>
    </location>
</feature>
<feature type="compositionally biased region" description="Basic and acidic residues" evidence="2">
    <location>
        <begin position="19"/>
        <end position="30"/>
    </location>
</feature>
<dbReference type="GO" id="GO:0005886">
    <property type="term" value="C:plasma membrane"/>
    <property type="evidence" value="ECO:0007669"/>
    <property type="project" value="TreeGrafter"/>
</dbReference>
<dbReference type="RefSeq" id="WP_127790390.1">
    <property type="nucleotide sequence ID" value="NZ_SACL01000019.1"/>
</dbReference>
<accession>A0A437LVY2</accession>
<name>A0A437LVY2_9PROT</name>
<evidence type="ECO:0000256" key="1">
    <source>
        <dbReference type="ARBA" id="ARBA00010690"/>
    </source>
</evidence>
<evidence type="ECO:0000256" key="3">
    <source>
        <dbReference type="SAM" id="Phobius"/>
    </source>
</evidence>
<dbReference type="InterPro" id="IPR006135">
    <property type="entry name" value="T3SS_substrate_exporter"/>
</dbReference>
<evidence type="ECO:0000313" key="4">
    <source>
        <dbReference type="EMBL" id="RVT89551.1"/>
    </source>
</evidence>
<dbReference type="EMBL" id="SACL01000019">
    <property type="protein sequence ID" value="RVT89551.1"/>
    <property type="molecule type" value="Genomic_DNA"/>
</dbReference>
<keyword evidence="3" id="KW-1133">Transmembrane helix</keyword>
<organism evidence="4 5">
    <name type="scientific">Rhodovarius crocodyli</name>
    <dbReference type="NCBI Taxonomy" id="1979269"/>
    <lineage>
        <taxon>Bacteria</taxon>
        <taxon>Pseudomonadati</taxon>
        <taxon>Pseudomonadota</taxon>
        <taxon>Alphaproteobacteria</taxon>
        <taxon>Acetobacterales</taxon>
        <taxon>Roseomonadaceae</taxon>
        <taxon>Rhodovarius</taxon>
    </lineage>
</organism>